<dbReference type="SMART" id="SM00710">
    <property type="entry name" value="PbH1"/>
    <property type="match status" value="11"/>
</dbReference>
<evidence type="ECO:0000256" key="4">
    <source>
        <dbReference type="SAM" id="MobiDB-lite"/>
    </source>
</evidence>
<protein>
    <recommendedName>
        <fullName evidence="10">Periplasmic copper-binding protein NosD beta helix domain-containing protein</fullName>
    </recommendedName>
</protein>
<dbReference type="SUPFAM" id="SSF51126">
    <property type="entry name" value="Pectin lyase-like"/>
    <property type="match status" value="2"/>
</dbReference>
<dbReference type="InterPro" id="IPR039448">
    <property type="entry name" value="Beta_helix"/>
</dbReference>
<feature type="chain" id="PRO_5013581030" description="Periplasmic copper-binding protein NosD beta helix domain-containing protein" evidence="5">
    <location>
        <begin position="27"/>
        <end position="1205"/>
    </location>
</feature>
<feature type="domain" description="Periplasmic copper-binding protein NosD beta helix" evidence="6">
    <location>
        <begin position="177"/>
        <end position="270"/>
    </location>
</feature>
<feature type="domain" description="Right handed beta helix" evidence="7">
    <location>
        <begin position="409"/>
        <end position="571"/>
    </location>
</feature>
<dbReference type="InterPro" id="IPR011050">
    <property type="entry name" value="Pectin_lyase_fold/virulence"/>
</dbReference>
<dbReference type="PANTHER" id="PTHR22990">
    <property type="entry name" value="F-BOX ONLY PROTEIN"/>
    <property type="match status" value="1"/>
</dbReference>
<evidence type="ECO:0000256" key="5">
    <source>
        <dbReference type="SAM" id="SignalP"/>
    </source>
</evidence>
<dbReference type="InterPro" id="IPR012334">
    <property type="entry name" value="Pectin_lyas_fold"/>
</dbReference>
<dbReference type="InterPro" id="IPR022441">
    <property type="entry name" value="Para_beta_helix_rpt-2"/>
</dbReference>
<dbReference type="Gene3D" id="2.60.40.10">
    <property type="entry name" value="Immunoglobulins"/>
    <property type="match status" value="1"/>
</dbReference>
<dbReference type="Proteomes" id="UP000230088">
    <property type="component" value="Unassembled WGS sequence"/>
</dbReference>
<dbReference type="NCBIfam" id="TIGR03804">
    <property type="entry name" value="para_beta_helix"/>
    <property type="match status" value="5"/>
</dbReference>
<feature type="domain" description="Periplasmic copper-binding protein NosD beta helix" evidence="6">
    <location>
        <begin position="273"/>
        <end position="395"/>
    </location>
</feature>
<name>A0A2H0YM87_9BACT</name>
<evidence type="ECO:0000256" key="2">
    <source>
        <dbReference type="ARBA" id="ARBA00022737"/>
    </source>
</evidence>
<organism evidence="8 9">
    <name type="scientific">Candidatus Nealsonbacteria bacterium CG08_land_8_20_14_0_20_38_20</name>
    <dbReference type="NCBI Taxonomy" id="1974705"/>
    <lineage>
        <taxon>Bacteria</taxon>
        <taxon>Candidatus Nealsoniibacteriota</taxon>
    </lineage>
</organism>
<accession>A0A2H0YM87</accession>
<dbReference type="Pfam" id="PF05048">
    <property type="entry name" value="NosD"/>
    <property type="match status" value="2"/>
</dbReference>
<dbReference type="Gene3D" id="2.160.20.10">
    <property type="entry name" value="Single-stranded right-handed beta-helix, Pectin lyase-like"/>
    <property type="match status" value="2"/>
</dbReference>
<comment type="caution">
    <text evidence="8">The sequence shown here is derived from an EMBL/GenBank/DDBJ whole genome shotgun (WGS) entry which is preliminary data.</text>
</comment>
<proteinExistence type="predicted"/>
<dbReference type="InterPro" id="IPR013783">
    <property type="entry name" value="Ig-like_fold"/>
</dbReference>
<evidence type="ECO:0008006" key="10">
    <source>
        <dbReference type="Google" id="ProtNLM"/>
    </source>
</evidence>
<dbReference type="AlphaFoldDB" id="A0A2H0YM87"/>
<dbReference type="InterPro" id="IPR006626">
    <property type="entry name" value="PbH1"/>
</dbReference>
<feature type="region of interest" description="Disordered" evidence="4">
    <location>
        <begin position="597"/>
        <end position="618"/>
    </location>
</feature>
<sequence>MKNKLIRISLISLVLLSLVMPNGPLTQTENQVLADEILPVEPSIPGRTEATGTYFEIKDSEYLNITLTSNEEIKIILESIPRMISLDISSSTDSTLATLTISGLEPNKTYYKYQDSYKNGDVFVSDGNGNCRWIQDLNQPHHIWLQEEKGTIFLPKDCSKYGIWDATSSTCTLTQDLTESVEITQNNITLDCHGRRITGLGAGYGIYLNSKSESSIEDCIITNFSYGIYLRNSSTNRIKGNKINTNKWEGFHLRYSSNNTITNNYFSKNSWDILFEWSNSNTINGNEMSLDIYSSGEWGGILLYESGYNNIINNQITNPTRVTRGIGVWLISSRLNILSDNVISFTEEGVTLYNSSNNTLKNNIFTLTGPLIYNSYQNIVENNVVNNKSLIYFEDASDLAVENIDVGQIILVNCNNITIKNIEVYDTSIGIVFIKTNNSIIMNNKIANSGWGPAHGYILIQKAGIYIEKSSNNVINDNNISDMSGGTPPPPGWGGGSPWRGGINLTSSKNNTIKNNTISKNMDGVRVDLSSDENIIINNRINQNYRYGIHVFYSKNNKVYHNNLTENSKQARIDSGVGTLFDNGYPEGGNYWSDYTGNDEFSGENQNQPGSDGIGDTSYTFEGGQDKYPFMKENGWEAPINQPPTISNLNQYKSDGTTLISEGAITTEDTTVFKATLFDPDNDKVKLQIELKEYAQAFNEEDLIESDFVNSGETAQITRYGLVSQSYRWRARVMDEKRATSDWQEFGTAGNVDFEVKLVPLYTQVPSPYPSRIETEKWSILPYAYATSDKPYPSCGWKIMDCGCAITSMVMLGRYYSIDVGIDSTNVDPGNINTWLTSSKGYTSDGRLYWGKGIEYLGFIEDGVKKVRLTLDYYNEPFGSLEINNSLELAKPVIAYSKKFGHYFIVDNKLTTTYGLKDPAWYNTKTLNDPENLTNKVRDYDNYFDKANLFSYLAVPKPITASIYISLASPAELLITDPLGRKLGKDPTTNTVYDEIPDSSYTQEGSIITSETPLTELPEAKVIYIPTPIDGKYDIQVIGTESGSYTMGLLAYDETGQSKDTTQTGSTTINNIQEFELNYSTSTIQQTEIYRIVNIDIKPGSYPNSINLKSKGVTPVAVLTDKFFNAKNVVVDSILFAGVSPDKGKLEDVDNDGDLDLILHLKTQSLQLGPTSTEAVLTGQLTDGTLIKGVDSIRIVGELQNRKNK</sequence>
<keyword evidence="3" id="KW-0833">Ubl conjugation pathway</keyword>
<evidence type="ECO:0000313" key="9">
    <source>
        <dbReference type="Proteomes" id="UP000230088"/>
    </source>
</evidence>
<dbReference type="EMBL" id="PEYD01000019">
    <property type="protein sequence ID" value="PIS39617.1"/>
    <property type="molecule type" value="Genomic_DNA"/>
</dbReference>
<gene>
    <name evidence="8" type="ORF">COT33_01040</name>
</gene>
<keyword evidence="2" id="KW-0677">Repeat</keyword>
<evidence type="ECO:0000256" key="1">
    <source>
        <dbReference type="ARBA" id="ARBA00004906"/>
    </source>
</evidence>
<evidence type="ECO:0000256" key="3">
    <source>
        <dbReference type="ARBA" id="ARBA00022786"/>
    </source>
</evidence>
<feature type="signal peptide" evidence="5">
    <location>
        <begin position="1"/>
        <end position="26"/>
    </location>
</feature>
<reference evidence="9" key="1">
    <citation type="submission" date="2017-09" db="EMBL/GenBank/DDBJ databases">
        <title>Depth-based differentiation of microbial function through sediment-hosted aquifers and enrichment of novel symbionts in the deep terrestrial subsurface.</title>
        <authorList>
            <person name="Probst A.J."/>
            <person name="Ladd B."/>
            <person name="Jarett J.K."/>
            <person name="Geller-Mcgrath D.E."/>
            <person name="Sieber C.M.K."/>
            <person name="Emerson J.B."/>
            <person name="Anantharaman K."/>
            <person name="Thomas B.C."/>
            <person name="Malmstrom R."/>
            <person name="Stieglmeier M."/>
            <person name="Klingl A."/>
            <person name="Woyke T."/>
            <person name="Ryan C.M."/>
            <person name="Banfield J.F."/>
        </authorList>
    </citation>
    <scope>NUCLEOTIDE SEQUENCE [LARGE SCALE GENOMIC DNA]</scope>
</reference>
<dbReference type="InterPro" id="IPR051550">
    <property type="entry name" value="SCF-Subunits/Alg-Epimerases"/>
</dbReference>
<evidence type="ECO:0000259" key="6">
    <source>
        <dbReference type="Pfam" id="PF05048"/>
    </source>
</evidence>
<keyword evidence="5" id="KW-0732">Signal</keyword>
<dbReference type="Pfam" id="PF13229">
    <property type="entry name" value="Beta_helix"/>
    <property type="match status" value="1"/>
</dbReference>
<dbReference type="PANTHER" id="PTHR22990:SF15">
    <property type="entry name" value="F-BOX ONLY PROTEIN 10"/>
    <property type="match status" value="1"/>
</dbReference>
<evidence type="ECO:0000259" key="7">
    <source>
        <dbReference type="Pfam" id="PF13229"/>
    </source>
</evidence>
<evidence type="ECO:0000313" key="8">
    <source>
        <dbReference type="EMBL" id="PIS39617.1"/>
    </source>
</evidence>
<dbReference type="InterPro" id="IPR007742">
    <property type="entry name" value="NosD_dom"/>
</dbReference>
<comment type="pathway">
    <text evidence="1">Protein modification; protein ubiquitination.</text>
</comment>